<dbReference type="PANTHER" id="PTHR21600">
    <property type="entry name" value="MITOCHONDRIAL RNA PSEUDOURIDINE SYNTHASE"/>
    <property type="match status" value="1"/>
</dbReference>
<gene>
    <name evidence="3" type="ORF">JY651_40020</name>
</gene>
<organism evidence="3 4">
    <name type="scientific">Pyxidicoccus parkwayensis</name>
    <dbReference type="NCBI Taxonomy" id="2813578"/>
    <lineage>
        <taxon>Bacteria</taxon>
        <taxon>Pseudomonadati</taxon>
        <taxon>Myxococcota</taxon>
        <taxon>Myxococcia</taxon>
        <taxon>Myxococcales</taxon>
        <taxon>Cystobacterineae</taxon>
        <taxon>Myxococcaceae</taxon>
        <taxon>Pyxidicoccus</taxon>
    </lineage>
</organism>
<dbReference type="Pfam" id="PF00849">
    <property type="entry name" value="PseudoU_synth_2"/>
    <property type="match status" value="1"/>
</dbReference>
<dbReference type="CDD" id="cd02869">
    <property type="entry name" value="PseudoU_synth_RluA_like"/>
    <property type="match status" value="1"/>
</dbReference>
<dbReference type="PANTHER" id="PTHR21600:SF89">
    <property type="entry name" value="RIBOSOMAL LARGE SUBUNIT PSEUDOURIDINE SYNTHASE A"/>
    <property type="match status" value="1"/>
</dbReference>
<dbReference type="SUPFAM" id="SSF55120">
    <property type="entry name" value="Pseudouridine synthase"/>
    <property type="match status" value="1"/>
</dbReference>
<keyword evidence="4" id="KW-1185">Reference proteome</keyword>
<dbReference type="EMBL" id="CP071090">
    <property type="protein sequence ID" value="QSQ28459.1"/>
    <property type="molecule type" value="Genomic_DNA"/>
</dbReference>
<dbReference type="Gene3D" id="3.30.2350.10">
    <property type="entry name" value="Pseudouridine synthase"/>
    <property type="match status" value="1"/>
</dbReference>
<sequence length="456" mass="50686">MSPPHVTYFAPPPSPAELPSRLASPFDPSPPHPLARRAAEDLQSQLRRGDIATEGLDAPGGGKMFGVLVVATEDGRVGYLRAFSGMLNGRWHVEGFAPPLFDSAERDTFWPEGQAALRELESRHADPREPARAEVEHLRAERSRQLWRQLTDSYVLPNARGEQQSLTSLFEPEAPPGGAGDCAAPKLFAWAYAHHLRPLALAEFWWGAPPLTGERIEGGYYPACQRKCGRVLPYMLEGLDVEPAPPGPEPIEEPRLVFEDDWLLVVDKPPGLPSAPSRHARQRDSVLARFQQRSTELSVVFALDAEASGLLLLARDAETLAALRRQFARREADLRHVAWLEGSISGDHGVIELPLRTDTDEQFRHLIDPAHGKRAVTEWQVTERTDTRTRVTLIPRTRLAHQLRAHAAHPHGLNAAIVGDALYGHDGPRLQLHAETLTFTHPRTGKRLTFESRPPF</sequence>
<evidence type="ECO:0000313" key="3">
    <source>
        <dbReference type="EMBL" id="QSQ28459.1"/>
    </source>
</evidence>
<name>A0ABX7PD80_9BACT</name>
<evidence type="ECO:0000313" key="4">
    <source>
        <dbReference type="Proteomes" id="UP000662747"/>
    </source>
</evidence>
<dbReference type="InterPro" id="IPR050188">
    <property type="entry name" value="RluA_PseudoU_synthase"/>
</dbReference>
<evidence type="ECO:0000256" key="1">
    <source>
        <dbReference type="SAM" id="MobiDB-lite"/>
    </source>
</evidence>
<dbReference type="InterPro" id="IPR020103">
    <property type="entry name" value="PsdUridine_synth_cat_dom_sf"/>
</dbReference>
<feature type="domain" description="Pseudouridine synthase RsuA/RluA-like" evidence="2">
    <location>
        <begin position="263"/>
        <end position="409"/>
    </location>
</feature>
<feature type="region of interest" description="Disordered" evidence="1">
    <location>
        <begin position="1"/>
        <end position="34"/>
    </location>
</feature>
<accession>A0ABX7PD80</accession>
<dbReference type="Proteomes" id="UP000662747">
    <property type="component" value="Chromosome"/>
</dbReference>
<reference evidence="3 4" key="1">
    <citation type="submission" date="2021-02" db="EMBL/GenBank/DDBJ databases">
        <title>De Novo genome assembly of isolated myxobacteria.</title>
        <authorList>
            <person name="Stevens D.C."/>
        </authorList>
    </citation>
    <scope>NUCLEOTIDE SEQUENCE [LARGE SCALE GENOMIC DNA]</scope>
    <source>
        <strain evidence="4">SCPEA02</strain>
    </source>
</reference>
<dbReference type="InterPro" id="IPR006145">
    <property type="entry name" value="PsdUridine_synth_RsuA/RluA"/>
</dbReference>
<protein>
    <submittedName>
        <fullName evidence="3">RluA family pseudouridine synthase</fullName>
    </submittedName>
</protein>
<proteinExistence type="predicted"/>
<evidence type="ECO:0000259" key="2">
    <source>
        <dbReference type="Pfam" id="PF00849"/>
    </source>
</evidence>